<dbReference type="AlphaFoldDB" id="A0A832ZX69"/>
<keyword evidence="1" id="KW-1133">Transmembrane helix</keyword>
<dbReference type="InterPro" id="IPR036388">
    <property type="entry name" value="WH-like_DNA-bd_sf"/>
</dbReference>
<comment type="caution">
    <text evidence="3">The sequence shown here is derived from an EMBL/GenBank/DDBJ whole genome shotgun (WGS) entry which is preliminary data.</text>
</comment>
<feature type="domain" description="HTH marR-type" evidence="2">
    <location>
        <begin position="63"/>
        <end position="117"/>
    </location>
</feature>
<sequence length="128" mass="14604">MEQETIIFAALFTAQTLIYILLLRRIVTSQHATPPAGAEPKNGYEEENHQQGFVVPNVAIDALKLLKSRGEGMTSSDISRLLGRSREHTARAMKILYEKGLVERRGKPFRYYITERGVRFLDIMENHS</sequence>
<keyword evidence="1" id="KW-0812">Transmembrane</keyword>
<dbReference type="EMBL" id="DQVM01000107">
    <property type="protein sequence ID" value="HIQ29992.1"/>
    <property type="molecule type" value="Genomic_DNA"/>
</dbReference>
<dbReference type="Proteomes" id="UP000608579">
    <property type="component" value="Unassembled WGS sequence"/>
</dbReference>
<evidence type="ECO:0000259" key="2">
    <source>
        <dbReference type="Pfam" id="PF13463"/>
    </source>
</evidence>
<accession>A0A832ZX69</accession>
<name>A0A832ZX69_CALS0</name>
<dbReference type="InterPro" id="IPR036390">
    <property type="entry name" value="WH_DNA-bd_sf"/>
</dbReference>
<dbReference type="GO" id="GO:0003700">
    <property type="term" value="F:DNA-binding transcription factor activity"/>
    <property type="evidence" value="ECO:0007669"/>
    <property type="project" value="InterPro"/>
</dbReference>
<feature type="transmembrane region" description="Helical" evidence="1">
    <location>
        <begin position="6"/>
        <end position="23"/>
    </location>
</feature>
<protein>
    <submittedName>
        <fullName evidence="3">Transcriptional regulator</fullName>
    </submittedName>
</protein>
<reference evidence="3" key="1">
    <citation type="journal article" date="2020" name="ISME J.">
        <title>Gammaproteobacteria mediating utilization of methyl-, sulfur- and petroleum organic compounds in deep ocean hydrothermal plumes.</title>
        <authorList>
            <person name="Zhou Z."/>
            <person name="Liu Y."/>
            <person name="Pan J."/>
            <person name="Cron B.R."/>
            <person name="Toner B.M."/>
            <person name="Anantharaman K."/>
            <person name="Breier J.A."/>
            <person name="Dick G.J."/>
            <person name="Li M."/>
        </authorList>
    </citation>
    <scope>NUCLEOTIDE SEQUENCE</scope>
    <source>
        <strain evidence="3">SZUA-1515</strain>
    </source>
</reference>
<dbReference type="Gene3D" id="1.10.10.10">
    <property type="entry name" value="Winged helix-like DNA-binding domain superfamily/Winged helix DNA-binding domain"/>
    <property type="match status" value="1"/>
</dbReference>
<dbReference type="SUPFAM" id="SSF46785">
    <property type="entry name" value="Winged helix' DNA-binding domain"/>
    <property type="match status" value="1"/>
</dbReference>
<organism evidence="3 4">
    <name type="scientific">Caldiarchaeum subterraneum</name>
    <dbReference type="NCBI Taxonomy" id="311458"/>
    <lineage>
        <taxon>Archaea</taxon>
        <taxon>Nitrososphaerota</taxon>
        <taxon>Candidatus Caldarchaeales</taxon>
        <taxon>Candidatus Caldarchaeaceae</taxon>
        <taxon>Candidatus Caldarchaeum</taxon>
    </lineage>
</organism>
<gene>
    <name evidence="3" type="ORF">EYH45_05450</name>
</gene>
<keyword evidence="1" id="KW-0472">Membrane</keyword>
<dbReference type="InterPro" id="IPR000835">
    <property type="entry name" value="HTH_MarR-typ"/>
</dbReference>
<dbReference type="Pfam" id="PF13463">
    <property type="entry name" value="HTH_27"/>
    <property type="match status" value="1"/>
</dbReference>
<evidence type="ECO:0000313" key="4">
    <source>
        <dbReference type="Proteomes" id="UP000608579"/>
    </source>
</evidence>
<proteinExistence type="predicted"/>
<evidence type="ECO:0000313" key="3">
    <source>
        <dbReference type="EMBL" id="HIQ29992.1"/>
    </source>
</evidence>
<evidence type="ECO:0000256" key="1">
    <source>
        <dbReference type="SAM" id="Phobius"/>
    </source>
</evidence>